<sequence length="334" mass="34611">MKAVVMHEFGGPEVLRYEDFPMPLPGPGEVLVEVHAVSVNRTLDLVVRAGQYGAPVTLPHILGVDPSGVIAAVGSGVTERMVGERVVTLPWRGKPVGPLDAVGMQHLGGYAEFVKLPASATVPIPDGLGFAEATIVTRHAPQAFNLLRDRAGLKPGESVLVMGASGGLGSAGVQVAKLMGATVIAGAGAPDRVAAAIALGADHGVDYRAEDPTARVLELTDGRGVDVVFENIADPVLFPQAFHAIARHGRLVTAGSHGGGEVPLDVKRLYLYQIAVMGSLGFTHEDVVASLDAAARGEFGVLIDDVLPLREAAEAHRRVAGRGGVGKMVLSPKL</sequence>
<dbReference type="AlphaFoldDB" id="A0AAJ5X9M9"/>
<keyword evidence="4" id="KW-0521">NADP</keyword>
<dbReference type="KEGG" id="acob:P0Y56_16060"/>
<gene>
    <name evidence="8" type="ORF">P0Y56_16060</name>
</gene>
<dbReference type="InterPro" id="IPR051603">
    <property type="entry name" value="Zinc-ADH_QOR/CCCR"/>
</dbReference>
<evidence type="ECO:0000256" key="3">
    <source>
        <dbReference type="ARBA" id="ARBA00022490"/>
    </source>
</evidence>
<dbReference type="GO" id="GO:0008270">
    <property type="term" value="F:zinc ion binding"/>
    <property type="evidence" value="ECO:0007669"/>
    <property type="project" value="InterPro"/>
</dbReference>
<evidence type="ECO:0000313" key="8">
    <source>
        <dbReference type="EMBL" id="WEK48477.1"/>
    </source>
</evidence>
<feature type="domain" description="Enoyl reductase (ER)" evidence="7">
    <location>
        <begin position="10"/>
        <end position="330"/>
    </location>
</feature>
<evidence type="ECO:0000256" key="6">
    <source>
        <dbReference type="ARBA" id="ARBA00022990"/>
    </source>
</evidence>
<dbReference type="PANTHER" id="PTHR44154">
    <property type="entry name" value="QUINONE OXIDOREDUCTASE"/>
    <property type="match status" value="1"/>
</dbReference>
<dbReference type="InterPro" id="IPR013149">
    <property type="entry name" value="ADH-like_C"/>
</dbReference>
<keyword evidence="5" id="KW-0694">RNA-binding</keyword>
<reference evidence="8" key="1">
    <citation type="submission" date="2023-03" db="EMBL/GenBank/DDBJ databases">
        <title>Andean soil-derived lignocellulolytic bacterial consortium as a source of novel taxa and putative plastic-active enzymes.</title>
        <authorList>
            <person name="Diaz-Garcia L."/>
            <person name="Chuvochina M."/>
            <person name="Feuerriegel G."/>
            <person name="Bunk B."/>
            <person name="Sproer C."/>
            <person name="Streit W.R."/>
            <person name="Rodriguez L.M."/>
            <person name="Overmann J."/>
            <person name="Jimenez D.J."/>
        </authorList>
    </citation>
    <scope>NUCLEOTIDE SEQUENCE</scope>
    <source>
        <strain evidence="8">MAG 26</strain>
    </source>
</reference>
<dbReference type="InterPro" id="IPR011032">
    <property type="entry name" value="GroES-like_sf"/>
</dbReference>
<dbReference type="Pfam" id="PF00107">
    <property type="entry name" value="ADH_zinc_N"/>
    <property type="match status" value="1"/>
</dbReference>
<accession>A0AAJ5X9M9</accession>
<dbReference type="InterPro" id="IPR013154">
    <property type="entry name" value="ADH-like_N"/>
</dbReference>
<dbReference type="Gene3D" id="3.90.180.10">
    <property type="entry name" value="Medium-chain alcohol dehydrogenases, catalytic domain"/>
    <property type="match status" value="1"/>
</dbReference>
<evidence type="ECO:0000259" key="7">
    <source>
        <dbReference type="SMART" id="SM00829"/>
    </source>
</evidence>
<keyword evidence="6" id="KW-0007">Acetylation</keyword>
<keyword evidence="3" id="KW-0963">Cytoplasm</keyword>
<proteinExistence type="predicted"/>
<dbReference type="GO" id="GO:0005737">
    <property type="term" value="C:cytoplasm"/>
    <property type="evidence" value="ECO:0007669"/>
    <property type="project" value="UniProtKB-SubCell"/>
</dbReference>
<dbReference type="PROSITE" id="PS01162">
    <property type="entry name" value="QOR_ZETA_CRYSTAL"/>
    <property type="match status" value="1"/>
</dbReference>
<dbReference type="GO" id="GO:0016491">
    <property type="term" value="F:oxidoreductase activity"/>
    <property type="evidence" value="ECO:0007669"/>
    <property type="project" value="InterPro"/>
</dbReference>
<protein>
    <submittedName>
        <fullName evidence="8">Zinc-binding dehydrogenase</fullName>
    </submittedName>
</protein>
<dbReference type="Proteomes" id="UP001218362">
    <property type="component" value="Chromosome"/>
</dbReference>
<organism evidence="8 9">
    <name type="scientific">Candidatus Andeanibacterium colombiense</name>
    <dbReference type="NCBI Taxonomy" id="3121345"/>
    <lineage>
        <taxon>Bacteria</taxon>
        <taxon>Pseudomonadati</taxon>
        <taxon>Pseudomonadota</taxon>
        <taxon>Alphaproteobacteria</taxon>
        <taxon>Sphingomonadales</taxon>
        <taxon>Sphingomonadaceae</taxon>
        <taxon>Candidatus Andeanibacterium</taxon>
    </lineage>
</organism>
<dbReference type="EMBL" id="CP119316">
    <property type="protein sequence ID" value="WEK48477.1"/>
    <property type="molecule type" value="Genomic_DNA"/>
</dbReference>
<dbReference type="GO" id="GO:0003723">
    <property type="term" value="F:RNA binding"/>
    <property type="evidence" value="ECO:0007669"/>
    <property type="project" value="UniProtKB-KW"/>
</dbReference>
<evidence type="ECO:0000256" key="4">
    <source>
        <dbReference type="ARBA" id="ARBA00022857"/>
    </source>
</evidence>
<dbReference type="SUPFAM" id="SSF50129">
    <property type="entry name" value="GroES-like"/>
    <property type="match status" value="1"/>
</dbReference>
<dbReference type="InterPro" id="IPR036291">
    <property type="entry name" value="NAD(P)-bd_dom_sf"/>
</dbReference>
<dbReference type="SUPFAM" id="SSF51735">
    <property type="entry name" value="NAD(P)-binding Rossmann-fold domains"/>
    <property type="match status" value="1"/>
</dbReference>
<evidence type="ECO:0000313" key="9">
    <source>
        <dbReference type="Proteomes" id="UP001218362"/>
    </source>
</evidence>
<dbReference type="PANTHER" id="PTHR44154:SF1">
    <property type="entry name" value="QUINONE OXIDOREDUCTASE"/>
    <property type="match status" value="1"/>
</dbReference>
<evidence type="ECO:0000256" key="1">
    <source>
        <dbReference type="ARBA" id="ARBA00004496"/>
    </source>
</evidence>
<name>A0AAJ5X9M9_9SPHN</name>
<dbReference type="InterPro" id="IPR020843">
    <property type="entry name" value="ER"/>
</dbReference>
<dbReference type="Pfam" id="PF08240">
    <property type="entry name" value="ADH_N"/>
    <property type="match status" value="1"/>
</dbReference>
<evidence type="ECO:0000256" key="5">
    <source>
        <dbReference type="ARBA" id="ARBA00022884"/>
    </source>
</evidence>
<comment type="subcellular location">
    <subcellularLocation>
        <location evidence="1">Cytoplasm</location>
    </subcellularLocation>
</comment>
<dbReference type="SMART" id="SM00829">
    <property type="entry name" value="PKS_ER"/>
    <property type="match status" value="1"/>
</dbReference>
<evidence type="ECO:0000256" key="2">
    <source>
        <dbReference type="ARBA" id="ARBA00011881"/>
    </source>
</evidence>
<comment type="subunit">
    <text evidence="2">Homotetramer.</text>
</comment>
<dbReference type="InterPro" id="IPR002364">
    <property type="entry name" value="Quin_OxRdtase/zeta-crystal_CS"/>
</dbReference>